<dbReference type="AlphaFoldDB" id="A0A2K0SX18"/>
<feature type="transmembrane region" description="Helical" evidence="1">
    <location>
        <begin position="27"/>
        <end position="47"/>
    </location>
</feature>
<evidence type="ECO:0000313" key="2">
    <source>
        <dbReference type="EMBL" id="PNP37813.1"/>
    </source>
</evidence>
<sequence>MGNNLSSTFEPDLSKVVLSPTDRRADIILGVTWLVVIYMMVMIWTTCALVDRWKGPQDRIHVGGGRVLMALVMSAAWPAVVVYLAMASG</sequence>
<comment type="caution">
    <text evidence="2">The sequence shown here is derived from an EMBL/GenBank/DDBJ whole genome shotgun (WGS) entry which is preliminary data.</text>
</comment>
<organism evidence="2 3">
    <name type="scientific">Trichoderma gamsii</name>
    <dbReference type="NCBI Taxonomy" id="398673"/>
    <lineage>
        <taxon>Eukaryota</taxon>
        <taxon>Fungi</taxon>
        <taxon>Dikarya</taxon>
        <taxon>Ascomycota</taxon>
        <taxon>Pezizomycotina</taxon>
        <taxon>Sordariomycetes</taxon>
        <taxon>Hypocreomycetidae</taxon>
        <taxon>Hypocreales</taxon>
        <taxon>Hypocreaceae</taxon>
        <taxon>Trichoderma</taxon>
    </lineage>
</organism>
<feature type="transmembrane region" description="Helical" evidence="1">
    <location>
        <begin position="67"/>
        <end position="86"/>
    </location>
</feature>
<evidence type="ECO:0000313" key="3">
    <source>
        <dbReference type="Proteomes" id="UP000236546"/>
    </source>
</evidence>
<dbReference type="Proteomes" id="UP000236546">
    <property type="component" value="Unassembled WGS sequence"/>
</dbReference>
<dbReference type="EMBL" id="MTYH01000127">
    <property type="protein sequence ID" value="PNP37813.1"/>
    <property type="molecule type" value="Genomic_DNA"/>
</dbReference>
<proteinExistence type="predicted"/>
<keyword evidence="1" id="KW-0472">Membrane</keyword>
<dbReference type="OrthoDB" id="4987761at2759"/>
<reference evidence="2 3" key="1">
    <citation type="submission" date="2017-02" db="EMBL/GenBank/DDBJ databases">
        <title>Genomes of Trichoderma spp. with biocontrol activity.</title>
        <authorList>
            <person name="Gardiner D."/>
            <person name="Kazan K."/>
            <person name="Vos C."/>
            <person name="Harvey P."/>
        </authorList>
    </citation>
    <scope>NUCLEOTIDE SEQUENCE [LARGE SCALE GENOMIC DNA]</scope>
    <source>
        <strain evidence="2 3">A5MH</strain>
    </source>
</reference>
<name>A0A2K0SX18_9HYPO</name>
<gene>
    <name evidence="2" type="ORF">TGAMA5MH_10298</name>
</gene>
<keyword evidence="1" id="KW-1133">Transmembrane helix</keyword>
<evidence type="ECO:0000256" key="1">
    <source>
        <dbReference type="SAM" id="Phobius"/>
    </source>
</evidence>
<accession>A0A2K0SX18</accession>
<keyword evidence="1" id="KW-0812">Transmembrane</keyword>
<protein>
    <submittedName>
        <fullName evidence="2">Uncharacterized protein</fullName>
    </submittedName>
</protein>